<reference evidence="1 2" key="1">
    <citation type="submission" date="2011-02" db="EMBL/GenBank/DDBJ databases">
        <authorList>
            <person name="Muzny D."/>
            <person name="Qin X."/>
            <person name="Buhay C."/>
            <person name="Dugan-Rocha S."/>
            <person name="Ding Y."/>
            <person name="Chen G."/>
            <person name="Hawes A."/>
            <person name="Holder M."/>
            <person name="Jhangiani S."/>
            <person name="Johnson A."/>
            <person name="Khan Z."/>
            <person name="Li Z."/>
            <person name="Liu W."/>
            <person name="Liu X."/>
            <person name="Perez L."/>
            <person name="Shen H."/>
            <person name="Wang Q."/>
            <person name="Watt J."/>
            <person name="Xi L."/>
            <person name="Xin Y."/>
            <person name="Zhou J."/>
            <person name="Deng J."/>
            <person name="Jiang H."/>
            <person name="Liu Y."/>
            <person name="Qu J."/>
            <person name="Song X.-Z."/>
            <person name="Zhang L."/>
            <person name="Villasana D."/>
            <person name="Johnson A."/>
            <person name="Liu J."/>
            <person name="Liyanage D."/>
            <person name="Lorensuhewa L."/>
            <person name="Robinson T."/>
            <person name="Song A."/>
            <person name="Song B.-B."/>
            <person name="Dinh H."/>
            <person name="Thornton R."/>
            <person name="Coyle M."/>
            <person name="Francisco L."/>
            <person name="Jackson L."/>
            <person name="Javaid M."/>
            <person name="Korchina V."/>
            <person name="Kovar C."/>
            <person name="Mata R."/>
            <person name="Mathew T."/>
            <person name="Ngo R."/>
            <person name="Nguyen L."/>
            <person name="Nguyen N."/>
            <person name="Okwuonu G."/>
            <person name="Ongeri F."/>
            <person name="Pham C."/>
            <person name="Simmons D."/>
            <person name="Wilczek-Boney K."/>
            <person name="Hale W."/>
            <person name="Jakkamsetti A."/>
            <person name="Pham P."/>
            <person name="Ruth R."/>
            <person name="San Lucas F."/>
            <person name="Warren J."/>
            <person name="Zhang J."/>
            <person name="Zhao Z."/>
            <person name="Zhou C."/>
            <person name="Zhu D."/>
            <person name="Lee S."/>
            <person name="Bess C."/>
            <person name="Blankenburg K."/>
            <person name="Forbes L."/>
            <person name="Fu Q."/>
            <person name="Gubbala S."/>
            <person name="Hirani K."/>
            <person name="Jayaseelan J.C."/>
            <person name="Lara F."/>
            <person name="Munidasa M."/>
            <person name="Palculict T."/>
            <person name="Patil S."/>
            <person name="Pu L.-L."/>
            <person name="Saada N."/>
            <person name="Tang L."/>
            <person name="Weissenberger G."/>
            <person name="Zhu Y."/>
            <person name="Hemphill L."/>
            <person name="Shang Y."/>
            <person name="Youmans B."/>
            <person name="Ayvaz T."/>
            <person name="Ross M."/>
            <person name="Santibanez J."/>
            <person name="Aqrawi P."/>
            <person name="Gross S."/>
            <person name="Joshi V."/>
            <person name="Fowler G."/>
            <person name="Nazareth L."/>
            <person name="Reid J."/>
            <person name="Worley K."/>
            <person name="Petrosino J."/>
            <person name="Highlander S."/>
            <person name="Gibbs R."/>
        </authorList>
    </citation>
    <scope>NUCLEOTIDE SEQUENCE [LARGE SCALE GENOMIC DNA]</scope>
    <source>
        <strain evidence="1 2">DSM 15829</strain>
    </source>
</reference>
<dbReference type="OrthoDB" id="7605594at2"/>
<proteinExistence type="predicted"/>
<protein>
    <submittedName>
        <fullName evidence="1">Uncharacterized protein</fullName>
    </submittedName>
</protein>
<evidence type="ECO:0000313" key="1">
    <source>
        <dbReference type="EMBL" id="EGF23709.1"/>
    </source>
</evidence>
<accession>F1T4R5</accession>
<organism evidence="1 2">
    <name type="scientific">Fannyhessea vaginae DSM 15829</name>
    <dbReference type="NCBI Taxonomy" id="525256"/>
    <lineage>
        <taxon>Bacteria</taxon>
        <taxon>Bacillati</taxon>
        <taxon>Actinomycetota</taxon>
        <taxon>Coriobacteriia</taxon>
        <taxon>Coriobacteriales</taxon>
        <taxon>Atopobiaceae</taxon>
        <taxon>Fannyhessea</taxon>
    </lineage>
</organism>
<dbReference type="EMBL" id="ACGK02000001">
    <property type="protein sequence ID" value="EGF23709.1"/>
    <property type="molecule type" value="Genomic_DNA"/>
</dbReference>
<dbReference type="GeneID" id="93210257"/>
<sequence length="105" mass="11836">MGVAARAEIKKLQTLKNNLVGEVEALYAHQQEIKHTIATKKTSIQILSTKIDKLMLQNKKLTVSEHAIIRYVERVLGINIEDIENKILNQTTCHLVEELGNSVSM</sequence>
<comment type="caution">
    <text evidence="1">The sequence shown here is derived from an EMBL/GenBank/DDBJ whole genome shotgun (WGS) entry which is preliminary data.</text>
</comment>
<evidence type="ECO:0000313" key="2">
    <source>
        <dbReference type="Proteomes" id="UP000005947"/>
    </source>
</evidence>
<dbReference type="AlphaFoldDB" id="F1T4R5"/>
<keyword evidence="2" id="KW-1185">Reference proteome</keyword>
<dbReference type="Proteomes" id="UP000005947">
    <property type="component" value="Unassembled WGS sequence"/>
</dbReference>
<dbReference type="RefSeq" id="WP_006302837.1">
    <property type="nucleotide sequence ID" value="NZ_ACGK02000001.1"/>
</dbReference>
<name>F1T4R5_9ACTN</name>
<gene>
    <name evidence="1" type="ORF">HMPREF0091_10656</name>
</gene>